<dbReference type="RefSeq" id="WP_156806147.1">
    <property type="nucleotide sequence ID" value="NZ_JBHSOJ010000015.1"/>
</dbReference>
<protein>
    <submittedName>
        <fullName evidence="1">Uncharacterized protein</fullName>
    </submittedName>
</protein>
<organism evidence="1 2">
    <name type="scientific">Streptococcus caledonicus</name>
    <dbReference type="NCBI Taxonomy" id="2614158"/>
    <lineage>
        <taxon>Bacteria</taxon>
        <taxon>Bacillati</taxon>
        <taxon>Bacillota</taxon>
        <taxon>Bacilli</taxon>
        <taxon>Lactobacillales</taxon>
        <taxon>Streptococcaceae</taxon>
        <taxon>Streptococcus</taxon>
    </lineage>
</organism>
<keyword evidence="2" id="KW-1185">Reference proteome</keyword>
<evidence type="ECO:0000313" key="1">
    <source>
        <dbReference type="EMBL" id="MFC5630773.1"/>
    </source>
</evidence>
<comment type="caution">
    <text evidence="1">The sequence shown here is derived from an EMBL/GenBank/DDBJ whole genome shotgun (WGS) entry which is preliminary data.</text>
</comment>
<reference evidence="2" key="1">
    <citation type="journal article" date="2019" name="Int. J. Syst. Evol. Microbiol.">
        <title>The Global Catalogue of Microorganisms (GCM) 10K type strain sequencing project: providing services to taxonomists for standard genome sequencing and annotation.</title>
        <authorList>
            <consortium name="The Broad Institute Genomics Platform"/>
            <consortium name="The Broad Institute Genome Sequencing Center for Infectious Disease"/>
            <person name="Wu L."/>
            <person name="Ma J."/>
        </authorList>
    </citation>
    <scope>NUCLEOTIDE SEQUENCE [LARGE SCALE GENOMIC DNA]</scope>
    <source>
        <strain evidence="2">DT43</strain>
    </source>
</reference>
<dbReference type="Proteomes" id="UP001596110">
    <property type="component" value="Unassembled WGS sequence"/>
</dbReference>
<dbReference type="EMBL" id="JBHSOJ010000015">
    <property type="protein sequence ID" value="MFC5630773.1"/>
    <property type="molecule type" value="Genomic_DNA"/>
</dbReference>
<proteinExistence type="predicted"/>
<name>A0ABW0UCQ1_9STRE</name>
<sequence>MSVPYYNAVLDAYQNVIDIAEGNDAFFESVNQELRHIEQASQGTGWGFEEGVMGIFCQIAYKYDEED</sequence>
<evidence type="ECO:0000313" key="2">
    <source>
        <dbReference type="Proteomes" id="UP001596110"/>
    </source>
</evidence>
<gene>
    <name evidence="1" type="ORF">ACFPQ3_04035</name>
</gene>
<accession>A0ABW0UCQ1</accession>